<name>L8GVE6_ACACF</name>
<sequence length="161" mass="17908">MLHITSMAPPVHTTNLAIADWFRRAQDAGESTWGMAACFTAAAEMRWDVLEWLLHRGGLWACAAYVGRPDLIGWIDTIARCPIELAKCQIDIVVGFVADIVRADPDADPPYKEAFDRARGDDGGVSWIARGIAADTEQNRAIEMAYDHAFVYLRQKILMSL</sequence>
<evidence type="ECO:0000313" key="1">
    <source>
        <dbReference type="EMBL" id="ELR16990.1"/>
    </source>
</evidence>
<proteinExistence type="predicted"/>
<dbReference type="GeneID" id="14917704"/>
<dbReference type="KEGG" id="acan:ACA1_304320"/>
<dbReference type="EMBL" id="KB007978">
    <property type="protein sequence ID" value="ELR16990.1"/>
    <property type="molecule type" value="Genomic_DNA"/>
</dbReference>
<dbReference type="Proteomes" id="UP000011083">
    <property type="component" value="Unassembled WGS sequence"/>
</dbReference>
<accession>L8GVE6</accession>
<organism evidence="1 2">
    <name type="scientific">Acanthamoeba castellanii (strain ATCC 30010 / Neff)</name>
    <dbReference type="NCBI Taxonomy" id="1257118"/>
    <lineage>
        <taxon>Eukaryota</taxon>
        <taxon>Amoebozoa</taxon>
        <taxon>Discosea</taxon>
        <taxon>Longamoebia</taxon>
        <taxon>Centramoebida</taxon>
        <taxon>Acanthamoebidae</taxon>
        <taxon>Acanthamoeba</taxon>
    </lineage>
</organism>
<reference evidence="1 2" key="1">
    <citation type="journal article" date="2013" name="Genome Biol.">
        <title>Genome of Acanthamoeba castellanii highlights extensive lateral gene transfer and early evolution of tyrosine kinase signaling.</title>
        <authorList>
            <person name="Clarke M."/>
            <person name="Lohan A.J."/>
            <person name="Liu B."/>
            <person name="Lagkouvardos I."/>
            <person name="Roy S."/>
            <person name="Zafar N."/>
            <person name="Bertelli C."/>
            <person name="Schilde C."/>
            <person name="Kianianmomeni A."/>
            <person name="Burglin T.R."/>
            <person name="Frech C."/>
            <person name="Turcotte B."/>
            <person name="Kopec K.O."/>
            <person name="Synnott J.M."/>
            <person name="Choo C."/>
            <person name="Paponov I."/>
            <person name="Finkler A."/>
            <person name="Soon Heng Tan C."/>
            <person name="Hutchins A.P."/>
            <person name="Weinmeier T."/>
            <person name="Rattei T."/>
            <person name="Chu J.S."/>
            <person name="Gimenez G."/>
            <person name="Irimia M."/>
            <person name="Rigden D.J."/>
            <person name="Fitzpatrick D.A."/>
            <person name="Lorenzo-Morales J."/>
            <person name="Bateman A."/>
            <person name="Chiu C.H."/>
            <person name="Tang P."/>
            <person name="Hegemann P."/>
            <person name="Fromm H."/>
            <person name="Raoult D."/>
            <person name="Greub G."/>
            <person name="Miranda-Saavedra D."/>
            <person name="Chen N."/>
            <person name="Nash P."/>
            <person name="Ginger M.L."/>
            <person name="Horn M."/>
            <person name="Schaap P."/>
            <person name="Caler L."/>
            <person name="Loftus B."/>
        </authorList>
    </citation>
    <scope>NUCLEOTIDE SEQUENCE [LARGE SCALE GENOMIC DNA]</scope>
    <source>
        <strain evidence="1 2">Neff</strain>
    </source>
</reference>
<gene>
    <name evidence="1" type="ORF">ACA1_304320</name>
</gene>
<protein>
    <submittedName>
        <fullName evidence="1">Uncharacterized protein</fullName>
    </submittedName>
</protein>
<dbReference type="AlphaFoldDB" id="L8GVE6"/>
<dbReference type="VEuPathDB" id="AmoebaDB:ACA1_304320"/>
<keyword evidence="2" id="KW-1185">Reference proteome</keyword>
<dbReference type="RefSeq" id="XP_004339003.1">
    <property type="nucleotide sequence ID" value="XM_004338955.1"/>
</dbReference>
<evidence type="ECO:0000313" key="2">
    <source>
        <dbReference type="Proteomes" id="UP000011083"/>
    </source>
</evidence>